<dbReference type="EMBL" id="BNCQ01000057">
    <property type="protein sequence ID" value="GIM14536.1"/>
    <property type="molecule type" value="Genomic_DNA"/>
</dbReference>
<feature type="region of interest" description="Disordered" evidence="1">
    <location>
        <begin position="411"/>
        <end position="520"/>
    </location>
</feature>
<protein>
    <recommendedName>
        <fullName evidence="4">Protein kinase domain-containing protein</fullName>
    </recommendedName>
</protein>
<feature type="compositionally biased region" description="Low complexity" evidence="1">
    <location>
        <begin position="132"/>
        <end position="141"/>
    </location>
</feature>
<feature type="compositionally biased region" description="Pro residues" evidence="1">
    <location>
        <begin position="301"/>
        <end position="312"/>
    </location>
</feature>
<accession>A0A8J4LX88</accession>
<dbReference type="AlphaFoldDB" id="A0A8J4LX88"/>
<proteinExistence type="predicted"/>
<feature type="compositionally biased region" description="Low complexity" evidence="1">
    <location>
        <begin position="441"/>
        <end position="454"/>
    </location>
</feature>
<name>A0A8J4LX88_9CHLO</name>
<feature type="compositionally biased region" description="Low complexity" evidence="1">
    <location>
        <begin position="474"/>
        <end position="486"/>
    </location>
</feature>
<feature type="region of interest" description="Disordered" evidence="1">
    <location>
        <begin position="278"/>
        <end position="327"/>
    </location>
</feature>
<evidence type="ECO:0000313" key="2">
    <source>
        <dbReference type="EMBL" id="GIM14536.1"/>
    </source>
</evidence>
<dbReference type="Proteomes" id="UP000722791">
    <property type="component" value="Unassembled WGS sequence"/>
</dbReference>
<feature type="region of interest" description="Disordered" evidence="1">
    <location>
        <begin position="354"/>
        <end position="396"/>
    </location>
</feature>
<feature type="region of interest" description="Disordered" evidence="1">
    <location>
        <begin position="108"/>
        <end position="183"/>
    </location>
</feature>
<feature type="non-terminal residue" evidence="2">
    <location>
        <position position="1"/>
    </location>
</feature>
<comment type="caution">
    <text evidence="2">The sequence shown here is derived from an EMBL/GenBank/DDBJ whole genome shotgun (WGS) entry which is preliminary data.</text>
</comment>
<gene>
    <name evidence="2" type="ORF">Vretimale_17447</name>
</gene>
<feature type="compositionally biased region" description="Polar residues" evidence="1">
    <location>
        <begin position="422"/>
        <end position="440"/>
    </location>
</feature>
<organism evidence="2 3">
    <name type="scientific">Volvox reticuliferus</name>
    <dbReference type="NCBI Taxonomy" id="1737510"/>
    <lineage>
        <taxon>Eukaryota</taxon>
        <taxon>Viridiplantae</taxon>
        <taxon>Chlorophyta</taxon>
        <taxon>core chlorophytes</taxon>
        <taxon>Chlorophyceae</taxon>
        <taxon>CS clade</taxon>
        <taxon>Chlamydomonadales</taxon>
        <taxon>Volvocaceae</taxon>
        <taxon>Volvox</taxon>
    </lineage>
</organism>
<reference evidence="2" key="1">
    <citation type="journal article" date="2021" name="Proc. Natl. Acad. Sci. U.S.A.">
        <title>Three genomes in the algal genus Volvox reveal the fate of a haploid sex-determining region after a transition to homothallism.</title>
        <authorList>
            <person name="Yamamoto K."/>
            <person name="Hamaji T."/>
            <person name="Kawai-Toyooka H."/>
            <person name="Matsuzaki R."/>
            <person name="Takahashi F."/>
            <person name="Nishimura Y."/>
            <person name="Kawachi M."/>
            <person name="Noguchi H."/>
            <person name="Minakuchi Y."/>
            <person name="Umen J.G."/>
            <person name="Toyoda A."/>
            <person name="Nozaki H."/>
        </authorList>
    </citation>
    <scope>NUCLEOTIDE SEQUENCE</scope>
    <source>
        <strain evidence="2">NIES-3785</strain>
    </source>
</reference>
<evidence type="ECO:0000313" key="3">
    <source>
        <dbReference type="Proteomes" id="UP000722791"/>
    </source>
</evidence>
<sequence length="659" mass="67380">LHRAALLNNVRARLSGNRENAAAWGASGEPPALTAAAMAATAGAGAGGSLAVQPHPADRQLLQAAAPAAGAASTGGGGSSASGAVEAGDGSSGGVGTIVPAAAASASDAGVSGGTLSSADGPSPFREYLHHQQQQQQQQQQPKLVPYCSPVITTSGSTSAGGAGPMDADGQTSRADGGGAPFTLSFSQSLGHAIGHGPLEPVLSPISERSLSADDTLNLGSDCRSCSGTPQGSNTMTSSGTNVLLQTSCSRPVGRKEQNQMLHTIQEPVEETGPLLATATSAPASPGAVHHRLRLRSDPQSPSPPQSLPPSRPHLTAEQNSPSRGSRLAAAAAASVRHSLRRAAAAAAAVAGVLSSRPSGSACSIPRVDVPDGGGPGATFHVGVGAGAGGGQEGESPLLLQATKSLPAPTHLDLAAHPEPRNPQQLQPHSNQHPEQQLQNQTPHQEAQPQHHPQLIQQRHGPAQSADDPNIPPTQTTTTTTTTTVTNNLYKPPPGGAVSQHPHPPMAATAGYGSRGSRAATGISQLPRGETMAASATASATVTGTVTVTLSSRPSRERVLVSISSLVRPTLRELRHSESLTRAMRRVGSLLRSLKLPSLPKFRRDSQFQWVYGLTGQAGSCMYMAPEVFRGEPYNEKVDGRLAVRERNGLMVSRMVASC</sequence>
<feature type="compositionally biased region" description="Low complexity" evidence="1">
    <location>
        <begin position="278"/>
        <end position="288"/>
    </location>
</feature>
<feature type="compositionally biased region" description="Gly residues" evidence="1">
    <location>
        <begin position="384"/>
        <end position="393"/>
    </location>
</feature>
<feature type="region of interest" description="Disordered" evidence="1">
    <location>
        <begin position="64"/>
        <end position="92"/>
    </location>
</feature>
<evidence type="ECO:0000256" key="1">
    <source>
        <dbReference type="SAM" id="MobiDB-lite"/>
    </source>
</evidence>
<evidence type="ECO:0008006" key="4">
    <source>
        <dbReference type="Google" id="ProtNLM"/>
    </source>
</evidence>